<evidence type="ECO:0000259" key="4">
    <source>
        <dbReference type="PROSITE" id="PS51352"/>
    </source>
</evidence>
<dbReference type="InterPro" id="IPR017937">
    <property type="entry name" value="Thioredoxin_CS"/>
</dbReference>
<sequence>MALGPSAKRPPHVALAVLDEGSLLDTGGGIPVVIATRRGFGALAVGGTLAAALRPKQGAAAQGGGARLIEDRRPLPEFGFTDAEGASKSPADFPGKALLVNFWATWCPPCVAEMPALDRLQAMLASEGIQVLALSSDRGGRAQVEPFYQRNSLRNLGVWLDPRGAAGRAFGVRGLPTTVLIDRSGSEVARAEGAAEWDAPAMVAAIRRLAGAAPIGQETSRT</sequence>
<evidence type="ECO:0000313" key="6">
    <source>
        <dbReference type="Proteomes" id="UP001196870"/>
    </source>
</evidence>
<dbReference type="SUPFAM" id="SSF52833">
    <property type="entry name" value="Thioredoxin-like"/>
    <property type="match status" value="1"/>
</dbReference>
<dbReference type="EMBL" id="JAAGBB010000056">
    <property type="protein sequence ID" value="MBR0668397.1"/>
    <property type="molecule type" value="Genomic_DNA"/>
</dbReference>
<accession>A0ABS5F771</accession>
<comment type="caution">
    <text evidence="5">The sequence shown here is derived from an EMBL/GenBank/DDBJ whole genome shotgun (WGS) entry which is preliminary data.</text>
</comment>
<dbReference type="Proteomes" id="UP001196870">
    <property type="component" value="Unassembled WGS sequence"/>
</dbReference>
<dbReference type="InterPro" id="IPR013740">
    <property type="entry name" value="Redoxin"/>
</dbReference>
<evidence type="ECO:0000256" key="2">
    <source>
        <dbReference type="ARBA" id="ARBA00022748"/>
    </source>
</evidence>
<proteinExistence type="predicted"/>
<evidence type="ECO:0000256" key="3">
    <source>
        <dbReference type="ARBA" id="ARBA00023284"/>
    </source>
</evidence>
<protein>
    <submittedName>
        <fullName evidence="5">TlpA family protein disulfide reductase</fullName>
    </submittedName>
</protein>
<dbReference type="Gene3D" id="3.40.30.10">
    <property type="entry name" value="Glutaredoxin"/>
    <property type="match status" value="1"/>
</dbReference>
<name>A0ABS5F771_9PROT</name>
<reference evidence="6" key="1">
    <citation type="journal article" date="2021" name="Syst. Appl. Microbiol.">
        <title>Roseomonas hellenica sp. nov., isolated from roots of wild-growing Alkanna tinctoria.</title>
        <authorList>
            <person name="Rat A."/>
            <person name="Naranjo H.D."/>
            <person name="Lebbe L."/>
            <person name="Cnockaert M."/>
            <person name="Krigas N."/>
            <person name="Grigoriadou K."/>
            <person name="Maloupa E."/>
            <person name="Willems A."/>
        </authorList>
    </citation>
    <scope>NUCLEOTIDE SEQUENCE [LARGE SCALE GENOMIC DNA]</scope>
    <source>
        <strain evidence="6">LMG 31523</strain>
    </source>
</reference>
<dbReference type="PANTHER" id="PTHR42852:SF18">
    <property type="entry name" value="CHROMOSOME UNDETERMINED SCAFFOLD_47, WHOLE GENOME SHOTGUN SEQUENCE"/>
    <property type="match status" value="1"/>
</dbReference>
<dbReference type="InterPro" id="IPR036249">
    <property type="entry name" value="Thioredoxin-like_sf"/>
</dbReference>
<gene>
    <name evidence="5" type="ORF">GXW71_28855</name>
</gene>
<keyword evidence="3" id="KW-0676">Redox-active center</keyword>
<dbReference type="PROSITE" id="PS00194">
    <property type="entry name" value="THIOREDOXIN_1"/>
    <property type="match status" value="1"/>
</dbReference>
<organism evidence="5 6">
    <name type="scientific">Plastoroseomonas hellenica</name>
    <dbReference type="NCBI Taxonomy" id="2687306"/>
    <lineage>
        <taxon>Bacteria</taxon>
        <taxon>Pseudomonadati</taxon>
        <taxon>Pseudomonadota</taxon>
        <taxon>Alphaproteobacteria</taxon>
        <taxon>Acetobacterales</taxon>
        <taxon>Acetobacteraceae</taxon>
        <taxon>Plastoroseomonas</taxon>
    </lineage>
</organism>
<dbReference type="Pfam" id="PF08534">
    <property type="entry name" value="Redoxin"/>
    <property type="match status" value="1"/>
</dbReference>
<dbReference type="CDD" id="cd02966">
    <property type="entry name" value="TlpA_like_family"/>
    <property type="match status" value="1"/>
</dbReference>
<feature type="domain" description="Thioredoxin" evidence="4">
    <location>
        <begin position="69"/>
        <end position="211"/>
    </location>
</feature>
<evidence type="ECO:0000313" key="5">
    <source>
        <dbReference type="EMBL" id="MBR0668397.1"/>
    </source>
</evidence>
<dbReference type="PROSITE" id="PS51352">
    <property type="entry name" value="THIOREDOXIN_2"/>
    <property type="match status" value="1"/>
</dbReference>
<dbReference type="InterPro" id="IPR013766">
    <property type="entry name" value="Thioredoxin_domain"/>
</dbReference>
<keyword evidence="6" id="KW-1185">Reference proteome</keyword>
<keyword evidence="2" id="KW-0201">Cytochrome c-type biogenesis</keyword>
<comment type="subcellular location">
    <subcellularLocation>
        <location evidence="1">Cell envelope</location>
    </subcellularLocation>
</comment>
<dbReference type="PANTHER" id="PTHR42852">
    <property type="entry name" value="THIOL:DISULFIDE INTERCHANGE PROTEIN DSBE"/>
    <property type="match status" value="1"/>
</dbReference>
<dbReference type="InterPro" id="IPR050553">
    <property type="entry name" value="Thioredoxin_ResA/DsbE_sf"/>
</dbReference>
<evidence type="ECO:0000256" key="1">
    <source>
        <dbReference type="ARBA" id="ARBA00004196"/>
    </source>
</evidence>